<keyword evidence="3" id="KW-0648">Protein biosynthesis</keyword>
<dbReference type="InterPro" id="IPR036877">
    <property type="entry name" value="SUI1_dom_sf"/>
</dbReference>
<dbReference type="EMBL" id="BX548175">
    <property type="protein sequence ID" value="CAE22202.1"/>
    <property type="molecule type" value="Genomic_DNA"/>
</dbReference>
<dbReference type="Pfam" id="PF01253">
    <property type="entry name" value="SUI1"/>
    <property type="match status" value="1"/>
</dbReference>
<dbReference type="PANTHER" id="PTHR12789:SF0">
    <property type="entry name" value="DENSITY-REGULATED PROTEIN"/>
    <property type="match status" value="1"/>
</dbReference>
<dbReference type="KEGG" id="pmt:PMT_2028"/>
<evidence type="ECO:0000256" key="1">
    <source>
        <dbReference type="ARBA" id="ARBA00005422"/>
    </source>
</evidence>
<reference evidence="6 7" key="1">
    <citation type="journal article" date="2003" name="Nature">
        <title>Genome divergence in two Prochlorococcus ecotypes reflects oceanic niche differentiation.</title>
        <authorList>
            <person name="Rocap G."/>
            <person name="Larimer F.W."/>
            <person name="Lamerdin J.E."/>
            <person name="Malfatti S."/>
            <person name="Chain P."/>
            <person name="Ahlgren N.A."/>
            <person name="Arellano A."/>
            <person name="Coleman M."/>
            <person name="Hauser L."/>
            <person name="Hess W.R."/>
            <person name="Johnson Z.I."/>
            <person name="Land M.L."/>
            <person name="Lindell D."/>
            <person name="Post A.F."/>
            <person name="Regala W."/>
            <person name="Shah M."/>
            <person name="Shaw S.L."/>
            <person name="Steglich C."/>
            <person name="Sullivan M.B."/>
            <person name="Ting C.S."/>
            <person name="Tolonen A."/>
            <person name="Webb E.A."/>
            <person name="Zinser E.R."/>
            <person name="Chisholm S.W."/>
        </authorList>
    </citation>
    <scope>NUCLEOTIDE SEQUENCE [LARGE SCALE GENOMIC DNA]</scope>
    <source>
        <strain evidence="7">MIT 9313</strain>
    </source>
</reference>
<dbReference type="GO" id="GO:0001731">
    <property type="term" value="P:formation of translation preinitiation complex"/>
    <property type="evidence" value="ECO:0007669"/>
    <property type="project" value="TreeGrafter"/>
</dbReference>
<dbReference type="GO" id="GO:0003729">
    <property type="term" value="F:mRNA binding"/>
    <property type="evidence" value="ECO:0007669"/>
    <property type="project" value="TreeGrafter"/>
</dbReference>
<feature type="compositionally biased region" description="Basic residues" evidence="4">
    <location>
        <begin position="57"/>
        <end position="66"/>
    </location>
</feature>
<gene>
    <name evidence="6" type="ordered locus">PMT_2028</name>
</gene>
<dbReference type="PANTHER" id="PTHR12789">
    <property type="entry name" value="DENSITY-REGULATED PROTEIN HOMOLOG"/>
    <property type="match status" value="1"/>
</dbReference>
<dbReference type="SUPFAM" id="SSF55159">
    <property type="entry name" value="eIF1-like"/>
    <property type="match status" value="1"/>
</dbReference>
<keyword evidence="2" id="KW-0810">Translation regulation</keyword>
<dbReference type="GO" id="GO:0002188">
    <property type="term" value="P:translation reinitiation"/>
    <property type="evidence" value="ECO:0007669"/>
    <property type="project" value="TreeGrafter"/>
</dbReference>
<dbReference type="eggNOG" id="COG0023">
    <property type="taxonomic scope" value="Bacteria"/>
</dbReference>
<dbReference type="InterPro" id="IPR050318">
    <property type="entry name" value="DENR/SUI1_TIF"/>
</dbReference>
<keyword evidence="7" id="KW-1185">Reference proteome</keyword>
<keyword evidence="6" id="KW-0396">Initiation factor</keyword>
<protein>
    <submittedName>
        <fullName evidence="6">Translation initiation factor SUI1</fullName>
    </submittedName>
</protein>
<evidence type="ECO:0000256" key="3">
    <source>
        <dbReference type="ARBA" id="ARBA00022917"/>
    </source>
</evidence>
<evidence type="ECO:0000313" key="6">
    <source>
        <dbReference type="EMBL" id="CAE22202.1"/>
    </source>
</evidence>
<name>Q7V4D2_PROMM</name>
<dbReference type="PROSITE" id="PS50296">
    <property type="entry name" value="SUI1"/>
    <property type="match status" value="1"/>
</dbReference>
<dbReference type="GO" id="GO:0003743">
    <property type="term" value="F:translation initiation factor activity"/>
    <property type="evidence" value="ECO:0007669"/>
    <property type="project" value="UniProtKB-KW"/>
</dbReference>
<evidence type="ECO:0000256" key="2">
    <source>
        <dbReference type="ARBA" id="ARBA00022845"/>
    </source>
</evidence>
<evidence type="ECO:0000259" key="5">
    <source>
        <dbReference type="PROSITE" id="PS50296"/>
    </source>
</evidence>
<dbReference type="SMR" id="Q7V4D2"/>
<evidence type="ECO:0000313" key="7">
    <source>
        <dbReference type="Proteomes" id="UP000001423"/>
    </source>
</evidence>
<accession>Q7V4D2</accession>
<feature type="region of interest" description="Disordered" evidence="4">
    <location>
        <begin position="1"/>
        <end position="66"/>
    </location>
</feature>
<dbReference type="InterPro" id="IPR005872">
    <property type="entry name" value="SUI1_arc_bac"/>
</dbReference>
<dbReference type="PIRSF" id="PIRSF037511">
    <property type="entry name" value="Transl_init_SUI1_pro"/>
    <property type="match status" value="1"/>
</dbReference>
<dbReference type="Proteomes" id="UP000001423">
    <property type="component" value="Chromosome"/>
</dbReference>
<dbReference type="GO" id="GO:0006417">
    <property type="term" value="P:regulation of translation"/>
    <property type="evidence" value="ECO:0007669"/>
    <property type="project" value="UniProtKB-KW"/>
</dbReference>
<dbReference type="Gene3D" id="3.30.780.10">
    <property type="entry name" value="SUI1-like domain"/>
    <property type="match status" value="1"/>
</dbReference>
<comment type="similarity">
    <text evidence="1">Belongs to the SUI1 family.</text>
</comment>
<evidence type="ECO:0000256" key="4">
    <source>
        <dbReference type="SAM" id="MobiDB-lite"/>
    </source>
</evidence>
<dbReference type="AlphaFoldDB" id="Q7V4D2"/>
<dbReference type="InterPro" id="IPR001950">
    <property type="entry name" value="SUI1"/>
</dbReference>
<proteinExistence type="inferred from homology"/>
<dbReference type="HOGENOM" id="CLU_082805_4_2_3"/>
<organism evidence="6 7">
    <name type="scientific">Prochlorococcus marinus (strain MIT 9313)</name>
    <dbReference type="NCBI Taxonomy" id="74547"/>
    <lineage>
        <taxon>Bacteria</taxon>
        <taxon>Bacillati</taxon>
        <taxon>Cyanobacteriota</taxon>
        <taxon>Cyanophyceae</taxon>
        <taxon>Synechococcales</taxon>
        <taxon>Prochlorococcaceae</taxon>
        <taxon>Prochlorococcus</taxon>
    </lineage>
</organism>
<dbReference type="CDD" id="cd11567">
    <property type="entry name" value="YciH_like"/>
    <property type="match status" value="1"/>
</dbReference>
<feature type="domain" description="SUI1" evidence="5">
    <location>
        <begin position="63"/>
        <end position="121"/>
    </location>
</feature>
<sequence>MQKHQPPYIHNIGDQTMPRGGWQEFTDPGGFSGQSSALERPDISQANPKEQQAVRVQRTRGGKRGKTVTQITGLALTATEAKALLKRLKARAGTGGTVKDDLLELQGDQVTLVMDVLQSEGFRPKQAGG</sequence>